<evidence type="ECO:0000313" key="7">
    <source>
        <dbReference type="EMBL" id="QUI25740.1"/>
    </source>
</evidence>
<dbReference type="InterPro" id="IPR006101">
    <property type="entry name" value="Glyco_hydro_2"/>
</dbReference>
<feature type="domain" description="Glycoside hydrolase family 2 catalytic" evidence="5">
    <location>
        <begin position="266"/>
        <end position="534"/>
    </location>
</feature>
<feature type="domain" description="Glycosyl hydrolases family 2 sugar binding" evidence="6">
    <location>
        <begin position="39"/>
        <end position="153"/>
    </location>
</feature>
<evidence type="ECO:0000256" key="2">
    <source>
        <dbReference type="ARBA" id="ARBA00022801"/>
    </source>
</evidence>
<dbReference type="InterPro" id="IPR006104">
    <property type="entry name" value="Glyco_hydro_2_N"/>
</dbReference>
<keyword evidence="3" id="KW-0326">Glycosidase</keyword>
<dbReference type="Pfam" id="PF00703">
    <property type="entry name" value="Glyco_hydro_2"/>
    <property type="match status" value="1"/>
</dbReference>
<dbReference type="SUPFAM" id="SSF51445">
    <property type="entry name" value="(Trans)glycosidases"/>
    <property type="match status" value="1"/>
</dbReference>
<name>A0A8J8MPW0_9FIRM</name>
<dbReference type="InterPro" id="IPR036156">
    <property type="entry name" value="Beta-gal/glucu_dom_sf"/>
</dbReference>
<evidence type="ECO:0000259" key="6">
    <source>
        <dbReference type="Pfam" id="PF02837"/>
    </source>
</evidence>
<dbReference type="GO" id="GO:0004553">
    <property type="term" value="F:hydrolase activity, hydrolyzing O-glycosyl compounds"/>
    <property type="evidence" value="ECO:0007669"/>
    <property type="project" value="InterPro"/>
</dbReference>
<protein>
    <submittedName>
        <fullName evidence="7">Glycoside hydrolase family 2 protein</fullName>
    </submittedName>
</protein>
<evidence type="ECO:0000256" key="3">
    <source>
        <dbReference type="ARBA" id="ARBA00023295"/>
    </source>
</evidence>
<dbReference type="PANTHER" id="PTHR42732">
    <property type="entry name" value="BETA-GALACTOSIDASE"/>
    <property type="match status" value="1"/>
</dbReference>
<dbReference type="Gene3D" id="3.20.20.80">
    <property type="entry name" value="Glycosidases"/>
    <property type="match status" value="1"/>
</dbReference>
<dbReference type="PANTHER" id="PTHR42732:SF1">
    <property type="entry name" value="BETA-MANNOSIDASE"/>
    <property type="match status" value="1"/>
</dbReference>
<dbReference type="InterPro" id="IPR017853">
    <property type="entry name" value="GH"/>
</dbReference>
<evidence type="ECO:0000259" key="5">
    <source>
        <dbReference type="Pfam" id="PF02836"/>
    </source>
</evidence>
<gene>
    <name evidence="7" type="ORF">HZI73_14700</name>
</gene>
<keyword evidence="2 7" id="KW-0378">Hydrolase</keyword>
<dbReference type="Pfam" id="PF02837">
    <property type="entry name" value="Glyco_hydro_2_N"/>
    <property type="match status" value="1"/>
</dbReference>
<dbReference type="Gene3D" id="2.60.120.260">
    <property type="entry name" value="Galactose-binding domain-like"/>
    <property type="match status" value="1"/>
</dbReference>
<dbReference type="InterPro" id="IPR006102">
    <property type="entry name" value="Ig-like_GH2"/>
</dbReference>
<proteinExistence type="inferred from homology"/>
<dbReference type="InterPro" id="IPR023232">
    <property type="entry name" value="Glyco_hydro_2_AS"/>
</dbReference>
<dbReference type="KEGG" id="vpy:HZI73_14700"/>
<dbReference type="SUPFAM" id="SSF49303">
    <property type="entry name" value="beta-Galactosidase/glucuronidase domain"/>
    <property type="match status" value="1"/>
</dbReference>
<dbReference type="AlphaFoldDB" id="A0A8J8MPW0"/>
<dbReference type="PROSITE" id="PS00608">
    <property type="entry name" value="GLYCOSYL_HYDROL_F2_2"/>
    <property type="match status" value="1"/>
</dbReference>
<dbReference type="SUPFAM" id="SSF49785">
    <property type="entry name" value="Galactose-binding domain-like"/>
    <property type="match status" value="1"/>
</dbReference>
<dbReference type="Gene3D" id="2.60.40.10">
    <property type="entry name" value="Immunoglobulins"/>
    <property type="match status" value="1"/>
</dbReference>
<dbReference type="InterPro" id="IPR051913">
    <property type="entry name" value="GH2_Domain-Containing"/>
</dbReference>
<organism evidence="7 8">
    <name type="scientific">Vallitalea pronyensis</name>
    <dbReference type="NCBI Taxonomy" id="1348613"/>
    <lineage>
        <taxon>Bacteria</taxon>
        <taxon>Bacillati</taxon>
        <taxon>Bacillota</taxon>
        <taxon>Clostridia</taxon>
        <taxon>Lachnospirales</taxon>
        <taxon>Vallitaleaceae</taxon>
        <taxon>Vallitalea</taxon>
    </lineage>
</organism>
<keyword evidence="8" id="KW-1185">Reference proteome</keyword>
<feature type="domain" description="Glycoside hydrolase family 2 immunoglobulin-like beta-sandwich" evidence="4">
    <location>
        <begin position="157"/>
        <end position="262"/>
    </location>
</feature>
<comment type="similarity">
    <text evidence="1">Belongs to the glycosyl hydrolase 2 family.</text>
</comment>
<dbReference type="PRINTS" id="PR00132">
    <property type="entry name" value="GLHYDRLASE2"/>
</dbReference>
<dbReference type="InterPro" id="IPR013783">
    <property type="entry name" value="Ig-like_fold"/>
</dbReference>
<sequence length="807" mass="93734">MKKIDLNYNWYYIADFKPSYIEAHMDDVGFEVVHLPHTNIELPLNNFSEESYQFESFYKKEFYVEPLLDEHVYMRFEGVMTYAEIYVNGHYIGEHKGGYTPFEFDITPYIHEDAFNMLSVYVDSRERDDIPPFGHVMDFLTYGGIYREVALIYKNVCHIKDLLIKPEDVLTKPKLNMSFDLLNLSQEDKKVTLECHLYNENKQVFSCSRSESLQDTKNINWIEEVGNIQLWSVDAPNLYEVVICVLEDNQVIDKNKVRIGFRQFEFRRDGFYLNNEKHKIVGLNRQQSFPYVGYAMPKSAQYKDADILKHALKVNTVRLSHYPQSNHFLDRCDELGLLVLEEIPGWQHIGNEAWQEVALQNIEEMIKRDWNRPSVFMWGTRINESNDDHDFYKKTSEKARELDDSRAIGGVRCIKNSELLEDVYTYNDFSHTGNNAGLEAPNKVFKEKKPYLITEYNGHMYPTKKYDDEAHRVSHAHRHMRVLDALYGDDHITGAIGWCMFDYNTHKDFGSGDKICYHGVMDMFRIPKMAAYAYASQQRKEPILHVGSSMNIGEHKSGFLTEINVFTNCDWVNFYRNDAFIKRFYPNRHRYGHLPSPPICIDDFIGECLEKDGLFSSTDGKLVKKLLMKANKSRGNLRIMDKLKLGYILLKYKMTTLDMENLYTKYYGGWGGKAAVYRIDGIINNQMVKSVTKGHIFAPTLKVELDSTVLSEEATYDVTRVVVSLRDEYNNSITYANDAFQVITSGHIKVIGPDILALIGGSMGFWIKTTGTYGDGFIEVVSPRFGRLKKRIQVKDLRSLNIDENIR</sequence>
<dbReference type="InterPro" id="IPR008979">
    <property type="entry name" value="Galactose-bd-like_sf"/>
</dbReference>
<evidence type="ECO:0000259" key="4">
    <source>
        <dbReference type="Pfam" id="PF00703"/>
    </source>
</evidence>
<dbReference type="InterPro" id="IPR006103">
    <property type="entry name" value="Glyco_hydro_2_cat"/>
</dbReference>
<dbReference type="GO" id="GO:0005975">
    <property type="term" value="P:carbohydrate metabolic process"/>
    <property type="evidence" value="ECO:0007669"/>
    <property type="project" value="InterPro"/>
</dbReference>
<dbReference type="Proteomes" id="UP000683246">
    <property type="component" value="Chromosome"/>
</dbReference>
<evidence type="ECO:0000313" key="8">
    <source>
        <dbReference type="Proteomes" id="UP000683246"/>
    </source>
</evidence>
<dbReference type="Pfam" id="PF02836">
    <property type="entry name" value="Glyco_hydro_2_C"/>
    <property type="match status" value="1"/>
</dbReference>
<reference evidence="7" key="1">
    <citation type="submission" date="2020-07" db="EMBL/GenBank/DDBJ databases">
        <title>Vallitalea pronyensis genome.</title>
        <authorList>
            <person name="Postec A."/>
        </authorList>
    </citation>
    <scope>NUCLEOTIDE SEQUENCE</scope>
    <source>
        <strain evidence="7">FatNI3</strain>
    </source>
</reference>
<dbReference type="EMBL" id="CP058649">
    <property type="protein sequence ID" value="QUI25740.1"/>
    <property type="molecule type" value="Genomic_DNA"/>
</dbReference>
<evidence type="ECO:0000256" key="1">
    <source>
        <dbReference type="ARBA" id="ARBA00007401"/>
    </source>
</evidence>
<accession>A0A8J8MPW0</accession>